<keyword evidence="1" id="KW-0812">Transmembrane</keyword>
<keyword evidence="1" id="KW-1133">Transmembrane helix</keyword>
<keyword evidence="2" id="KW-0732">Signal</keyword>
<keyword evidence="4" id="KW-1185">Reference proteome</keyword>
<proteinExistence type="predicted"/>
<protein>
    <submittedName>
        <fullName evidence="3">Uncharacterized protein</fullName>
    </submittedName>
</protein>
<evidence type="ECO:0000313" key="3">
    <source>
        <dbReference type="EMBL" id="MCS5734138.1"/>
    </source>
</evidence>
<evidence type="ECO:0000256" key="1">
    <source>
        <dbReference type="SAM" id="Phobius"/>
    </source>
</evidence>
<gene>
    <name evidence="3" type="ORF">N1032_10350</name>
</gene>
<dbReference type="RefSeq" id="WP_259538987.1">
    <property type="nucleotide sequence ID" value="NZ_JANLCJ010000003.1"/>
</dbReference>
<sequence length="82" mass="8257">MIAAVSAAMLATFVFLGLGASAAFAGTAALRVSEADDPAAQPTLAQTGYDFTPMLITAAVVLLIAGITVIIAKYALTRSSHS</sequence>
<feature type="signal peptide" evidence="2">
    <location>
        <begin position="1"/>
        <end position="25"/>
    </location>
</feature>
<dbReference type="Proteomes" id="UP001165586">
    <property type="component" value="Unassembled WGS sequence"/>
</dbReference>
<evidence type="ECO:0000313" key="4">
    <source>
        <dbReference type="Proteomes" id="UP001165586"/>
    </source>
</evidence>
<evidence type="ECO:0000256" key="2">
    <source>
        <dbReference type="SAM" id="SignalP"/>
    </source>
</evidence>
<feature type="chain" id="PRO_5047332928" evidence="2">
    <location>
        <begin position="26"/>
        <end position="82"/>
    </location>
</feature>
<comment type="caution">
    <text evidence="3">The sequence shown here is derived from an EMBL/GenBank/DDBJ whole genome shotgun (WGS) entry which is preliminary data.</text>
</comment>
<name>A0ABT2H2F9_9MICO</name>
<dbReference type="EMBL" id="JANLCJ010000003">
    <property type="protein sequence ID" value="MCS5734138.1"/>
    <property type="molecule type" value="Genomic_DNA"/>
</dbReference>
<organism evidence="3 4">
    <name type="scientific">Herbiconiux daphne</name>
    <dbReference type="NCBI Taxonomy" id="2970914"/>
    <lineage>
        <taxon>Bacteria</taxon>
        <taxon>Bacillati</taxon>
        <taxon>Actinomycetota</taxon>
        <taxon>Actinomycetes</taxon>
        <taxon>Micrococcales</taxon>
        <taxon>Microbacteriaceae</taxon>
        <taxon>Herbiconiux</taxon>
    </lineage>
</organism>
<accession>A0ABT2H2F9</accession>
<reference evidence="3" key="1">
    <citation type="submission" date="2022-08" db="EMBL/GenBank/DDBJ databases">
        <authorList>
            <person name="Deng Y."/>
            <person name="Han X.-F."/>
            <person name="Zhang Y.-Q."/>
        </authorList>
    </citation>
    <scope>NUCLEOTIDE SEQUENCE</scope>
    <source>
        <strain evidence="3">CPCC 203386</strain>
    </source>
</reference>
<feature type="transmembrane region" description="Helical" evidence="1">
    <location>
        <begin position="54"/>
        <end position="76"/>
    </location>
</feature>
<keyword evidence="1" id="KW-0472">Membrane</keyword>